<dbReference type="RefSeq" id="WP_354443733.1">
    <property type="nucleotide sequence ID" value="NZ_JBEPSH010000005.1"/>
</dbReference>
<dbReference type="SUPFAM" id="SSF47203">
    <property type="entry name" value="Acyl-CoA dehydrogenase C-terminal domain-like"/>
    <property type="match status" value="1"/>
</dbReference>
<evidence type="ECO:0000256" key="5">
    <source>
        <dbReference type="ARBA" id="ARBA00023002"/>
    </source>
</evidence>
<evidence type="ECO:0000256" key="4">
    <source>
        <dbReference type="ARBA" id="ARBA00022827"/>
    </source>
</evidence>
<evidence type="ECO:0000313" key="7">
    <source>
        <dbReference type="EMBL" id="MET4577380.1"/>
    </source>
</evidence>
<reference evidence="7 8" key="1">
    <citation type="submission" date="2024-06" db="EMBL/GenBank/DDBJ databases">
        <title>Sorghum-associated microbial communities from plants grown in Nebraska, USA.</title>
        <authorList>
            <person name="Schachtman D."/>
        </authorList>
    </citation>
    <scope>NUCLEOTIDE SEQUENCE [LARGE SCALE GENOMIC DNA]</scope>
    <source>
        <strain evidence="7 8">2709</strain>
    </source>
</reference>
<dbReference type="Pfam" id="PF00441">
    <property type="entry name" value="Acyl-CoA_dh_1"/>
    <property type="match status" value="1"/>
</dbReference>
<comment type="caution">
    <text evidence="7">The sequence shown here is derived from an EMBL/GenBank/DDBJ whole genome shotgun (WGS) entry which is preliminary data.</text>
</comment>
<dbReference type="EC" id="1.3.8.7" evidence="7"/>
<keyword evidence="8" id="KW-1185">Reference proteome</keyword>
<dbReference type="InterPro" id="IPR036250">
    <property type="entry name" value="AcylCo_DH-like_C"/>
</dbReference>
<name>A0ABV2Q9S4_9BURK</name>
<protein>
    <submittedName>
        <fullName evidence="7">Acyl-CoA dehydrogenase</fullName>
        <ecNumber evidence="7">1.3.8.7</ecNumber>
    </submittedName>
</protein>
<comment type="similarity">
    <text evidence="2">Belongs to the acyl-CoA dehydrogenase family.</text>
</comment>
<dbReference type="EMBL" id="JBEPSH010000005">
    <property type="protein sequence ID" value="MET4577380.1"/>
    <property type="molecule type" value="Genomic_DNA"/>
</dbReference>
<dbReference type="GO" id="GO:0070991">
    <property type="term" value="F:medium-chain fatty acyl-CoA dehydrogenase activity"/>
    <property type="evidence" value="ECO:0007669"/>
    <property type="project" value="UniProtKB-EC"/>
</dbReference>
<dbReference type="SUPFAM" id="SSF56645">
    <property type="entry name" value="Acyl-CoA dehydrogenase NM domain-like"/>
    <property type="match status" value="1"/>
</dbReference>
<evidence type="ECO:0000256" key="1">
    <source>
        <dbReference type="ARBA" id="ARBA00001974"/>
    </source>
</evidence>
<evidence type="ECO:0000313" key="8">
    <source>
        <dbReference type="Proteomes" id="UP001549320"/>
    </source>
</evidence>
<feature type="domain" description="Acyl-CoA dehydrogenase/oxidase C-terminal" evidence="6">
    <location>
        <begin position="187"/>
        <end position="307"/>
    </location>
</feature>
<keyword evidence="5 7" id="KW-0560">Oxidoreductase</keyword>
<proteinExistence type="inferred from homology"/>
<dbReference type="Proteomes" id="UP001549320">
    <property type="component" value="Unassembled WGS sequence"/>
</dbReference>
<organism evidence="7 8">
    <name type="scientific">Ottowia thiooxydans</name>
    <dbReference type="NCBI Taxonomy" id="219182"/>
    <lineage>
        <taxon>Bacteria</taxon>
        <taxon>Pseudomonadati</taxon>
        <taxon>Pseudomonadota</taxon>
        <taxon>Betaproteobacteria</taxon>
        <taxon>Burkholderiales</taxon>
        <taxon>Comamonadaceae</taxon>
        <taxon>Ottowia</taxon>
    </lineage>
</organism>
<dbReference type="InterPro" id="IPR037069">
    <property type="entry name" value="AcylCoA_DH/ox_N_sf"/>
</dbReference>
<dbReference type="InterPro" id="IPR009075">
    <property type="entry name" value="AcylCo_DH/oxidase_C"/>
</dbReference>
<evidence type="ECO:0000259" key="6">
    <source>
        <dbReference type="Pfam" id="PF00441"/>
    </source>
</evidence>
<dbReference type="PANTHER" id="PTHR43884:SF20">
    <property type="entry name" value="ACYL-COA DEHYDROGENASE FADE28"/>
    <property type="match status" value="1"/>
</dbReference>
<dbReference type="Gene3D" id="1.10.540.10">
    <property type="entry name" value="Acyl-CoA dehydrogenase/oxidase, N-terminal domain"/>
    <property type="match status" value="1"/>
</dbReference>
<dbReference type="PANTHER" id="PTHR43884">
    <property type="entry name" value="ACYL-COA DEHYDROGENASE"/>
    <property type="match status" value="1"/>
</dbReference>
<gene>
    <name evidence="7" type="ORF">ABIE13_002491</name>
</gene>
<evidence type="ECO:0000256" key="3">
    <source>
        <dbReference type="ARBA" id="ARBA00022630"/>
    </source>
</evidence>
<accession>A0ABV2Q9S4</accession>
<evidence type="ECO:0000256" key="2">
    <source>
        <dbReference type="ARBA" id="ARBA00009347"/>
    </source>
</evidence>
<dbReference type="Gene3D" id="1.20.140.10">
    <property type="entry name" value="Butyryl-CoA Dehydrogenase, subunit A, domain 3"/>
    <property type="match status" value="1"/>
</dbReference>
<sequence>MHEDLFADAVDQLLRDHCSPQVVRNIEAGQSAQALWTQLENAGFADAMVAESGGGAAMGLSQVYGVWSLCGSHALPVPLAETMVARGLLSLAGVTPPAGPIALAEGRVMQDGTLTCAVVRSGKVAHTVLVQHQAGWQLLPMSQADSEPAAFCLDTRSHWASAQVSNAPSLELALPDMLDLRTLQACLTAAQLAGGLMQTFERTLNYANDRTQFGRPIGKFQAIQHQLAVMSEHVFAARMAAQLGCAGHGMFPDRLRVAVAKARCSQAALLVAKSSHAIHGAIGFTEEYDLQLMTRRLHAWRQTAGSESYWHAVAGTALVDAHPACTLDLLRATTDVASAC</sequence>
<keyword evidence="3" id="KW-0285">Flavoprotein</keyword>
<dbReference type="InterPro" id="IPR009100">
    <property type="entry name" value="AcylCoA_DH/oxidase_NM_dom_sf"/>
</dbReference>
<keyword evidence="4" id="KW-0274">FAD</keyword>
<comment type="cofactor">
    <cofactor evidence="1">
        <name>FAD</name>
        <dbReference type="ChEBI" id="CHEBI:57692"/>
    </cofactor>
</comment>